<evidence type="ECO:0000313" key="1">
    <source>
        <dbReference type="EMBL" id="GFY64761.1"/>
    </source>
</evidence>
<comment type="caution">
    <text evidence="1">The sequence shown here is derived from an EMBL/GenBank/DDBJ whole genome shotgun (WGS) entry which is preliminary data.</text>
</comment>
<dbReference type="AlphaFoldDB" id="A0A8X7CFP8"/>
<organism evidence="1 2">
    <name type="scientific">Trichonephila inaurata madagascariensis</name>
    <dbReference type="NCBI Taxonomy" id="2747483"/>
    <lineage>
        <taxon>Eukaryota</taxon>
        <taxon>Metazoa</taxon>
        <taxon>Ecdysozoa</taxon>
        <taxon>Arthropoda</taxon>
        <taxon>Chelicerata</taxon>
        <taxon>Arachnida</taxon>
        <taxon>Araneae</taxon>
        <taxon>Araneomorphae</taxon>
        <taxon>Entelegynae</taxon>
        <taxon>Araneoidea</taxon>
        <taxon>Nephilidae</taxon>
        <taxon>Trichonephila</taxon>
        <taxon>Trichonephila inaurata</taxon>
    </lineage>
</organism>
<proteinExistence type="predicted"/>
<dbReference type="EMBL" id="BMAV01015397">
    <property type="protein sequence ID" value="GFY64761.1"/>
    <property type="molecule type" value="Genomic_DNA"/>
</dbReference>
<keyword evidence="2" id="KW-1185">Reference proteome</keyword>
<protein>
    <submittedName>
        <fullName evidence="1">Uncharacterized protein</fullName>
    </submittedName>
</protein>
<sequence>MDAILPAAETFQKVSSALVEREKNYSLLIVFIKKIFSIVFDRMKFPVELAMEIRLDFPNGCSVTEALIGDEGKFKATIPSQLKNGDIVDFCEIS</sequence>
<accession>A0A8X7CFP8</accession>
<gene>
    <name evidence="1" type="ORF">TNIN_412231</name>
</gene>
<evidence type="ECO:0000313" key="2">
    <source>
        <dbReference type="Proteomes" id="UP000886998"/>
    </source>
</evidence>
<reference evidence="1" key="1">
    <citation type="submission" date="2020-08" db="EMBL/GenBank/DDBJ databases">
        <title>Multicomponent nature underlies the extraordinary mechanical properties of spider dragline silk.</title>
        <authorList>
            <person name="Kono N."/>
            <person name="Nakamura H."/>
            <person name="Mori M."/>
            <person name="Yoshida Y."/>
            <person name="Ohtoshi R."/>
            <person name="Malay A.D."/>
            <person name="Moran D.A.P."/>
            <person name="Tomita M."/>
            <person name="Numata K."/>
            <person name="Arakawa K."/>
        </authorList>
    </citation>
    <scope>NUCLEOTIDE SEQUENCE</scope>
</reference>
<dbReference type="Proteomes" id="UP000886998">
    <property type="component" value="Unassembled WGS sequence"/>
</dbReference>
<name>A0A8X7CFP8_9ARAC</name>